<dbReference type="InterPro" id="IPR036291">
    <property type="entry name" value="NAD(P)-bd_dom_sf"/>
</dbReference>
<name>A0A6M4G6G6_SPHYA</name>
<proteinExistence type="inferred from homology"/>
<dbReference type="InterPro" id="IPR013149">
    <property type="entry name" value="ADH-like_C"/>
</dbReference>
<dbReference type="SUPFAM" id="SSF50129">
    <property type="entry name" value="GroES-like"/>
    <property type="match status" value="1"/>
</dbReference>
<dbReference type="GO" id="GO:0008270">
    <property type="term" value="F:zinc ion binding"/>
    <property type="evidence" value="ECO:0007669"/>
    <property type="project" value="InterPro"/>
</dbReference>
<keyword evidence="4" id="KW-0560">Oxidoreductase</keyword>
<dbReference type="GO" id="GO:0046294">
    <property type="term" value="P:formaldehyde catabolic process"/>
    <property type="evidence" value="ECO:0007669"/>
    <property type="project" value="TreeGrafter"/>
</dbReference>
<dbReference type="SMART" id="SM00829">
    <property type="entry name" value="PKS_ER"/>
    <property type="match status" value="1"/>
</dbReference>
<evidence type="ECO:0000256" key="6">
    <source>
        <dbReference type="RuleBase" id="RU361277"/>
    </source>
</evidence>
<dbReference type="PROSITE" id="PS00059">
    <property type="entry name" value="ADH_ZINC"/>
    <property type="match status" value="1"/>
</dbReference>
<evidence type="ECO:0000256" key="3">
    <source>
        <dbReference type="ARBA" id="ARBA00022833"/>
    </source>
</evidence>
<dbReference type="InterPro" id="IPR020843">
    <property type="entry name" value="ER"/>
</dbReference>
<dbReference type="FunFam" id="3.40.50.720:FF:000003">
    <property type="entry name" value="S-(hydroxymethyl)glutathione dehydrogenase"/>
    <property type="match status" value="1"/>
</dbReference>
<evidence type="ECO:0000313" key="9">
    <source>
        <dbReference type="Proteomes" id="UP000502611"/>
    </source>
</evidence>
<reference evidence="8 9" key="1">
    <citation type="submission" date="2020-04" db="EMBL/GenBank/DDBJ databases">
        <title>The Whole Genome Analysis of High salt-tolerant Sphingobium yanoikuyae YC-XJ2 with Aryl organophosphorus flame retardants (aryl-OPFRs)-degrading capacity and characteristics of Related phosphotriesterase.</title>
        <authorList>
            <person name="Li X."/>
        </authorList>
    </citation>
    <scope>NUCLEOTIDE SEQUENCE [LARGE SCALE GENOMIC DNA]</scope>
    <source>
        <strain evidence="8 9">YC-XJ2</strain>
    </source>
</reference>
<keyword evidence="5" id="KW-0520">NAD</keyword>
<comment type="cofactor">
    <cofactor evidence="1 6">
        <name>Zn(2+)</name>
        <dbReference type="ChEBI" id="CHEBI:29105"/>
    </cofactor>
</comment>
<dbReference type="CDD" id="cd08278">
    <property type="entry name" value="benzyl_alcohol_DH"/>
    <property type="match status" value="1"/>
</dbReference>
<dbReference type="GO" id="GO:0051903">
    <property type="term" value="F:S-(hydroxymethyl)glutathione dehydrogenase [NAD(P)+] activity"/>
    <property type="evidence" value="ECO:0007669"/>
    <property type="project" value="TreeGrafter"/>
</dbReference>
<protein>
    <submittedName>
        <fullName evidence="8">NAD(P)-dependent alcohol dehydrogenase</fullName>
    </submittedName>
</protein>
<dbReference type="InterPro" id="IPR011032">
    <property type="entry name" value="GroES-like_sf"/>
</dbReference>
<feature type="domain" description="Enoyl reductase (ER)" evidence="7">
    <location>
        <begin position="18"/>
        <end position="367"/>
    </location>
</feature>
<dbReference type="InterPro" id="IPR002328">
    <property type="entry name" value="ADH_Zn_CS"/>
</dbReference>
<comment type="similarity">
    <text evidence="6">Belongs to the zinc-containing alcohol dehydrogenase family.</text>
</comment>
<dbReference type="Gene3D" id="3.90.180.10">
    <property type="entry name" value="Medium-chain alcohol dehydrogenases, catalytic domain"/>
    <property type="match status" value="1"/>
</dbReference>
<accession>A0A6M4G6G6</accession>
<dbReference type="Gene3D" id="3.40.50.720">
    <property type="entry name" value="NAD(P)-binding Rossmann-like Domain"/>
    <property type="match status" value="1"/>
</dbReference>
<dbReference type="GO" id="GO:0005829">
    <property type="term" value="C:cytosol"/>
    <property type="evidence" value="ECO:0007669"/>
    <property type="project" value="TreeGrafter"/>
</dbReference>
<dbReference type="InterPro" id="IPR013154">
    <property type="entry name" value="ADH-like_N"/>
</dbReference>
<evidence type="ECO:0000256" key="4">
    <source>
        <dbReference type="ARBA" id="ARBA00023002"/>
    </source>
</evidence>
<dbReference type="SUPFAM" id="SSF51735">
    <property type="entry name" value="NAD(P)-binding Rossmann-fold domains"/>
    <property type="match status" value="1"/>
</dbReference>
<evidence type="ECO:0000256" key="1">
    <source>
        <dbReference type="ARBA" id="ARBA00001947"/>
    </source>
</evidence>
<gene>
    <name evidence="8" type="ORF">HH800_12055</name>
</gene>
<dbReference type="PANTHER" id="PTHR43880">
    <property type="entry name" value="ALCOHOL DEHYDROGENASE"/>
    <property type="match status" value="1"/>
</dbReference>
<evidence type="ECO:0000256" key="2">
    <source>
        <dbReference type="ARBA" id="ARBA00022723"/>
    </source>
</evidence>
<organism evidence="8 9">
    <name type="scientific">Sphingobium yanoikuyae</name>
    <name type="common">Sphingomonas yanoikuyae</name>
    <dbReference type="NCBI Taxonomy" id="13690"/>
    <lineage>
        <taxon>Bacteria</taxon>
        <taxon>Pseudomonadati</taxon>
        <taxon>Pseudomonadota</taxon>
        <taxon>Alphaproteobacteria</taxon>
        <taxon>Sphingomonadales</taxon>
        <taxon>Sphingomonadaceae</taxon>
        <taxon>Sphingobium</taxon>
    </lineage>
</organism>
<evidence type="ECO:0000313" key="8">
    <source>
        <dbReference type="EMBL" id="QJR02848.1"/>
    </source>
</evidence>
<dbReference type="Pfam" id="PF08240">
    <property type="entry name" value="ADH_N"/>
    <property type="match status" value="1"/>
</dbReference>
<keyword evidence="3 6" id="KW-0862">Zinc</keyword>
<sequence length="372" mass="38764">MGEDRVTDIVAALTPCHGGAWEMASAELDAPRGDEVLIRIVATGVCHTDMSVRAQDLPTPLPAVLGHEGAGVIEQIGPDVTTLAVGDHVVLTMTHCGKCSNCVTGHTVYCDNVMPLNFSGRRLDGSPTITCHGEAISGSFFGQSSFATYALASERNAVKVVKDVDLALLGPLGCGIQTGAGTVINVLRPEVGSSIAVFGAGAVGLAAIMAASAVGCTTIIAVDLHDNRLDLARQVGANHVVKAGADTVETIRELSAGGVDYTLDTTAVPAVIRQSVDVLKMRGRAMLVGVPKPGAEFTLSAMDMLFGKSIGGALEGEATPKTFIPHMIALWKQGKFPFDKLIRFYEFSQINEAVADSESGKTLKPVLRIGAL</sequence>
<dbReference type="AlphaFoldDB" id="A0A6M4G6G6"/>
<dbReference type="Proteomes" id="UP000502611">
    <property type="component" value="Chromosome"/>
</dbReference>
<dbReference type="EMBL" id="CP053021">
    <property type="protein sequence ID" value="QJR02848.1"/>
    <property type="molecule type" value="Genomic_DNA"/>
</dbReference>
<evidence type="ECO:0000256" key="5">
    <source>
        <dbReference type="ARBA" id="ARBA00023027"/>
    </source>
</evidence>
<evidence type="ECO:0000259" key="7">
    <source>
        <dbReference type="SMART" id="SM00829"/>
    </source>
</evidence>
<dbReference type="Pfam" id="PF00107">
    <property type="entry name" value="ADH_zinc_N"/>
    <property type="match status" value="1"/>
</dbReference>
<keyword evidence="2 6" id="KW-0479">Metal-binding</keyword>
<dbReference type="PANTHER" id="PTHR43880:SF12">
    <property type="entry name" value="ALCOHOL DEHYDROGENASE CLASS-3"/>
    <property type="match status" value="1"/>
</dbReference>